<name>A0ABT8CZI5_9FLAO</name>
<evidence type="ECO:0000256" key="1">
    <source>
        <dbReference type="SAM" id="SignalP"/>
    </source>
</evidence>
<keyword evidence="5" id="KW-1185">Reference proteome</keyword>
<dbReference type="EMBL" id="JAUFQU010000001">
    <property type="protein sequence ID" value="MDN3705695.1"/>
    <property type="molecule type" value="Genomic_DNA"/>
</dbReference>
<sequence length="191" mass="20985">MKKLLVLFVALGFGLNVSAQTKWSVDPAHSSLNFSIKHLGISFVNGKMDKYDGTLELKGEDITTAKFNFTIDVNSINTSVEARDKHLKSADFFDAAKYGTIKFVSKSIKKGDKNHYKLTGDLTIKDVTKPVTFDLVYGGKAADDGFGNQKLGFQAKTTIDRTAFNIKYDPTGGAVAKDVELMVNLEFVQSK</sequence>
<proteinExistence type="predicted"/>
<accession>A0ABT8CZI5</accession>
<reference evidence="4" key="3">
    <citation type="submission" date="2023-06" db="EMBL/GenBank/DDBJ databases">
        <authorList>
            <person name="Lucena T."/>
            <person name="Sun Q."/>
        </authorList>
    </citation>
    <scope>NUCLEOTIDE SEQUENCE</scope>
    <source>
        <strain evidence="4">CECT 7184</strain>
    </source>
</reference>
<dbReference type="InterPro" id="IPR007372">
    <property type="entry name" value="Lipid/polyisoprenoid-bd_YceI"/>
</dbReference>
<dbReference type="InterPro" id="IPR036761">
    <property type="entry name" value="TTHA0802/YceI-like_sf"/>
</dbReference>
<evidence type="ECO:0000259" key="2">
    <source>
        <dbReference type="SMART" id="SM00867"/>
    </source>
</evidence>
<keyword evidence="1" id="KW-0732">Signal</keyword>
<dbReference type="Proteomes" id="UP001242368">
    <property type="component" value="Unassembled WGS sequence"/>
</dbReference>
<gene>
    <name evidence="3" type="ORF">QW060_00945</name>
    <name evidence="4" type="ORF">QW060_19155</name>
</gene>
<reference evidence="4" key="1">
    <citation type="journal article" date="2014" name="Int. J. Syst. Evol. Microbiol.">
        <title>Complete genome of a new Firmicutes species belonging to the dominant human colonic microbiota ('Ruminococcus bicirculans') reveals two chromosomes and a selective capacity to utilize plant glucans.</title>
        <authorList>
            <consortium name="NISC Comparative Sequencing Program"/>
            <person name="Wegmann U."/>
            <person name="Louis P."/>
            <person name="Goesmann A."/>
            <person name="Henrissat B."/>
            <person name="Duncan S.H."/>
            <person name="Flint H.J."/>
        </authorList>
    </citation>
    <scope>NUCLEOTIDE SEQUENCE</scope>
    <source>
        <strain evidence="4">CECT 7184</strain>
    </source>
</reference>
<evidence type="ECO:0000313" key="3">
    <source>
        <dbReference type="EMBL" id="MDN3705695.1"/>
    </source>
</evidence>
<comment type="caution">
    <text evidence="4">The sequence shown here is derived from an EMBL/GenBank/DDBJ whole genome shotgun (WGS) entry which is preliminary data.</text>
</comment>
<evidence type="ECO:0000313" key="5">
    <source>
        <dbReference type="Proteomes" id="UP001242368"/>
    </source>
</evidence>
<dbReference type="PANTHER" id="PTHR34406:SF1">
    <property type="entry name" value="PROTEIN YCEI"/>
    <property type="match status" value="1"/>
</dbReference>
<feature type="chain" id="PRO_5045032524" evidence="1">
    <location>
        <begin position="20"/>
        <end position="191"/>
    </location>
</feature>
<feature type="signal peptide" evidence="1">
    <location>
        <begin position="1"/>
        <end position="19"/>
    </location>
</feature>
<dbReference type="EMBL" id="JAUFQU010000020">
    <property type="protein sequence ID" value="MDN3709161.1"/>
    <property type="molecule type" value="Genomic_DNA"/>
</dbReference>
<protein>
    <submittedName>
        <fullName evidence="4">YceI family protein</fullName>
    </submittedName>
</protein>
<dbReference type="SUPFAM" id="SSF101874">
    <property type="entry name" value="YceI-like"/>
    <property type="match status" value="1"/>
</dbReference>
<reference evidence="5" key="2">
    <citation type="journal article" date="2019" name="Int. J. Syst. Evol. Microbiol.">
        <title>The Global Catalogue of Microorganisms (GCM) 10K type strain sequencing project: providing services to taxonomists for standard genome sequencing and annotation.</title>
        <authorList>
            <consortium name="The Broad Institute Genomics Platform"/>
            <consortium name="The Broad Institute Genome Sequencing Center for Infectious Disease"/>
            <person name="Wu L."/>
            <person name="Ma J."/>
        </authorList>
    </citation>
    <scope>NUCLEOTIDE SEQUENCE [LARGE SCALE GENOMIC DNA]</scope>
    <source>
        <strain evidence="5">CECT 7184</strain>
    </source>
</reference>
<dbReference type="SMART" id="SM00867">
    <property type="entry name" value="YceI"/>
    <property type="match status" value="1"/>
</dbReference>
<dbReference type="RefSeq" id="WP_290361853.1">
    <property type="nucleotide sequence ID" value="NZ_JAUFQU010000001.1"/>
</dbReference>
<organism evidence="4 5">
    <name type="scientific">Paenimyroides ceti</name>
    <dbReference type="NCBI Taxonomy" id="395087"/>
    <lineage>
        <taxon>Bacteria</taxon>
        <taxon>Pseudomonadati</taxon>
        <taxon>Bacteroidota</taxon>
        <taxon>Flavobacteriia</taxon>
        <taxon>Flavobacteriales</taxon>
        <taxon>Flavobacteriaceae</taxon>
        <taxon>Paenimyroides</taxon>
    </lineage>
</organism>
<dbReference type="Pfam" id="PF04264">
    <property type="entry name" value="YceI"/>
    <property type="match status" value="1"/>
</dbReference>
<dbReference type="PANTHER" id="PTHR34406">
    <property type="entry name" value="PROTEIN YCEI"/>
    <property type="match status" value="1"/>
</dbReference>
<dbReference type="Gene3D" id="2.40.128.110">
    <property type="entry name" value="Lipid/polyisoprenoid-binding, YceI-like"/>
    <property type="match status" value="1"/>
</dbReference>
<feature type="domain" description="Lipid/polyisoprenoid-binding YceI-like" evidence="2">
    <location>
        <begin position="22"/>
        <end position="188"/>
    </location>
</feature>
<evidence type="ECO:0000313" key="4">
    <source>
        <dbReference type="EMBL" id="MDN3709161.1"/>
    </source>
</evidence>